<dbReference type="EMBL" id="KZ501830">
    <property type="protein sequence ID" value="PKU87900.1"/>
    <property type="molecule type" value="Genomic_DNA"/>
</dbReference>
<dbReference type="Gene3D" id="2.20.25.80">
    <property type="entry name" value="WRKY domain"/>
    <property type="match status" value="1"/>
</dbReference>
<dbReference type="SUPFAM" id="SSF118290">
    <property type="entry name" value="WRKY DNA-binding domain"/>
    <property type="match status" value="1"/>
</dbReference>
<comment type="subcellular location">
    <subcellularLocation>
        <location evidence="1">Nucleus</location>
    </subcellularLocation>
</comment>
<dbReference type="AlphaFoldDB" id="A0A2I0XJ18"/>
<feature type="region of interest" description="Disordered" evidence="6">
    <location>
        <begin position="398"/>
        <end position="425"/>
    </location>
</feature>
<dbReference type="PANTHER" id="PTHR31429">
    <property type="entry name" value="WRKY TRANSCRIPTION FACTOR 36-RELATED"/>
    <property type="match status" value="1"/>
</dbReference>
<dbReference type="OrthoDB" id="1686353at2759"/>
<dbReference type="Pfam" id="PF03106">
    <property type="entry name" value="WRKY"/>
    <property type="match status" value="1"/>
</dbReference>
<dbReference type="InterPro" id="IPR036576">
    <property type="entry name" value="WRKY_dom_sf"/>
</dbReference>
<reference evidence="8 9" key="1">
    <citation type="journal article" date="2016" name="Sci. Rep.">
        <title>The Dendrobium catenatum Lindl. genome sequence provides insights into polysaccharide synthase, floral development and adaptive evolution.</title>
        <authorList>
            <person name="Zhang G.Q."/>
            <person name="Xu Q."/>
            <person name="Bian C."/>
            <person name="Tsai W.C."/>
            <person name="Yeh C.M."/>
            <person name="Liu K.W."/>
            <person name="Yoshida K."/>
            <person name="Zhang L.S."/>
            <person name="Chang S.B."/>
            <person name="Chen F."/>
            <person name="Shi Y."/>
            <person name="Su Y.Y."/>
            <person name="Zhang Y.Q."/>
            <person name="Chen L.J."/>
            <person name="Yin Y."/>
            <person name="Lin M."/>
            <person name="Huang H."/>
            <person name="Deng H."/>
            <person name="Wang Z.W."/>
            <person name="Zhu S.L."/>
            <person name="Zhao X."/>
            <person name="Deng C."/>
            <person name="Niu S.C."/>
            <person name="Huang J."/>
            <person name="Wang M."/>
            <person name="Liu G.H."/>
            <person name="Yang H.J."/>
            <person name="Xiao X.J."/>
            <person name="Hsiao Y.Y."/>
            <person name="Wu W.L."/>
            <person name="Chen Y.Y."/>
            <person name="Mitsuda N."/>
            <person name="Ohme-Takagi M."/>
            <person name="Luo Y.B."/>
            <person name="Van de Peer Y."/>
            <person name="Liu Z.J."/>
        </authorList>
    </citation>
    <scope>NUCLEOTIDE SEQUENCE [LARGE SCALE GENOMIC DNA]</scope>
    <source>
        <tissue evidence="8">The whole plant</tissue>
    </source>
</reference>
<protein>
    <submittedName>
        <fullName evidence="8">Putative WRKY transcription factor 72</fullName>
    </submittedName>
</protein>
<dbReference type="GO" id="GO:0005634">
    <property type="term" value="C:nucleus"/>
    <property type="evidence" value="ECO:0007669"/>
    <property type="project" value="UniProtKB-SubCell"/>
</dbReference>
<feature type="compositionally biased region" description="Polar residues" evidence="6">
    <location>
        <begin position="40"/>
        <end position="69"/>
    </location>
</feature>
<feature type="region of interest" description="Disordered" evidence="6">
    <location>
        <begin position="1"/>
        <end position="74"/>
    </location>
</feature>
<evidence type="ECO:0000256" key="6">
    <source>
        <dbReference type="SAM" id="MobiDB-lite"/>
    </source>
</evidence>
<dbReference type="InterPro" id="IPR044810">
    <property type="entry name" value="WRKY_plant"/>
</dbReference>
<reference evidence="8 9" key="2">
    <citation type="journal article" date="2017" name="Nature">
        <title>The Apostasia genome and the evolution of orchids.</title>
        <authorList>
            <person name="Zhang G.Q."/>
            <person name="Liu K.W."/>
            <person name="Li Z."/>
            <person name="Lohaus R."/>
            <person name="Hsiao Y.Y."/>
            <person name="Niu S.C."/>
            <person name="Wang J.Y."/>
            <person name="Lin Y.C."/>
            <person name="Xu Q."/>
            <person name="Chen L.J."/>
            <person name="Yoshida K."/>
            <person name="Fujiwara S."/>
            <person name="Wang Z.W."/>
            <person name="Zhang Y.Q."/>
            <person name="Mitsuda N."/>
            <person name="Wang M."/>
            <person name="Liu G.H."/>
            <person name="Pecoraro L."/>
            <person name="Huang H.X."/>
            <person name="Xiao X.J."/>
            <person name="Lin M."/>
            <person name="Wu X.Y."/>
            <person name="Wu W.L."/>
            <person name="Chen Y.Y."/>
            <person name="Chang S.B."/>
            <person name="Sakamoto S."/>
            <person name="Ohme-Takagi M."/>
            <person name="Yagi M."/>
            <person name="Zeng S.J."/>
            <person name="Shen C.Y."/>
            <person name="Yeh C.M."/>
            <person name="Luo Y.B."/>
            <person name="Tsai W.C."/>
            <person name="Van de Peer Y."/>
            <person name="Liu Z.J."/>
        </authorList>
    </citation>
    <scope>NUCLEOTIDE SEQUENCE [LARGE SCALE GENOMIC DNA]</scope>
    <source>
        <tissue evidence="8">The whole plant</tissue>
    </source>
</reference>
<sequence length="570" mass="61973">MEAVKKRPLAAKEPRNEVDGGGEADQERFIKVSPARTGERSSTNTASRPSSNSKDSPTISQEDQIQSTKAEIGEVKEENERLKNLLSQIVKDYQSLQMHFFDIVKQEQPNLVTKPTDELTAIKTHEAEETELVSLRLGSNSVTTDHKKQLEEKLINTSSKSKENGHIEEGLTLGLDCKFEGYTNKNNSECKEVASNPSSDNSIDEMKEEEAVEPCPPNKMLKNLRTGDDEVLQQTHVKKARVSVRVRCQTPTMNDGCQWRKYGQKIAKGNPCPRAYYRCTVAPACPVRKQVQRCADDMSILITTYEGNHNHPLPMSATAMASTTSAAASMLMTGSSTTHSSGIPDAFPSSASPIITGVNSGLHNLNFSLSNNTRTTPFYLPNTTISPSPSYSTITLDLTAPPSSTAQTSQFNRFSSSSSSSSSFSISMPSSWSSRSGYMSCAAHDQSYKPNYPHDSFYQSYMQNPTSMASMNQNFFTDSIAKAITSDPSFQSALQAAITTYVGASGSQSGQVLHHAQSYAGNEYSTASGLFTTSVPSSSSAQQGNLMAMSSSKSTASASPVDHISWENMK</sequence>
<proteinExistence type="predicted"/>
<evidence type="ECO:0000256" key="3">
    <source>
        <dbReference type="ARBA" id="ARBA00023125"/>
    </source>
</evidence>
<keyword evidence="5" id="KW-0539">Nucleus</keyword>
<dbReference type="FunFam" id="2.20.25.80:FF:000002">
    <property type="entry name" value="probable WRKY transcription factor 31"/>
    <property type="match status" value="1"/>
</dbReference>
<evidence type="ECO:0000313" key="8">
    <source>
        <dbReference type="EMBL" id="PKU87900.1"/>
    </source>
</evidence>
<feature type="compositionally biased region" description="Low complexity" evidence="6">
    <location>
        <begin position="547"/>
        <end position="559"/>
    </location>
</feature>
<evidence type="ECO:0000313" key="9">
    <source>
        <dbReference type="Proteomes" id="UP000233837"/>
    </source>
</evidence>
<evidence type="ECO:0000256" key="4">
    <source>
        <dbReference type="ARBA" id="ARBA00023163"/>
    </source>
</evidence>
<evidence type="ECO:0000259" key="7">
    <source>
        <dbReference type="PROSITE" id="PS50811"/>
    </source>
</evidence>
<dbReference type="GO" id="GO:0043565">
    <property type="term" value="F:sequence-specific DNA binding"/>
    <property type="evidence" value="ECO:0007669"/>
    <property type="project" value="InterPro"/>
</dbReference>
<keyword evidence="2" id="KW-0805">Transcription regulation</keyword>
<evidence type="ECO:0000256" key="2">
    <source>
        <dbReference type="ARBA" id="ARBA00023015"/>
    </source>
</evidence>
<name>A0A2I0XJ18_9ASPA</name>
<accession>A0A2I0XJ18</accession>
<organism evidence="8 9">
    <name type="scientific">Dendrobium catenatum</name>
    <dbReference type="NCBI Taxonomy" id="906689"/>
    <lineage>
        <taxon>Eukaryota</taxon>
        <taxon>Viridiplantae</taxon>
        <taxon>Streptophyta</taxon>
        <taxon>Embryophyta</taxon>
        <taxon>Tracheophyta</taxon>
        <taxon>Spermatophyta</taxon>
        <taxon>Magnoliopsida</taxon>
        <taxon>Liliopsida</taxon>
        <taxon>Asparagales</taxon>
        <taxon>Orchidaceae</taxon>
        <taxon>Epidendroideae</taxon>
        <taxon>Malaxideae</taxon>
        <taxon>Dendrobiinae</taxon>
        <taxon>Dendrobium</taxon>
    </lineage>
</organism>
<evidence type="ECO:0000256" key="1">
    <source>
        <dbReference type="ARBA" id="ARBA00004123"/>
    </source>
</evidence>
<feature type="domain" description="WRKY" evidence="7">
    <location>
        <begin position="248"/>
        <end position="314"/>
    </location>
</feature>
<dbReference type="InterPro" id="IPR003657">
    <property type="entry name" value="WRKY_dom"/>
</dbReference>
<gene>
    <name evidence="8" type="primary">WRKY72</name>
    <name evidence="8" type="ORF">MA16_Dca007842</name>
</gene>
<keyword evidence="4" id="KW-0804">Transcription</keyword>
<dbReference type="PANTHER" id="PTHR31429:SF97">
    <property type="entry name" value="WRKY TRANSCRIPTION FACTOR 36-RELATED"/>
    <property type="match status" value="1"/>
</dbReference>
<feature type="region of interest" description="Disordered" evidence="6">
    <location>
        <begin position="542"/>
        <end position="570"/>
    </location>
</feature>
<dbReference type="STRING" id="906689.A0A2I0XJ18"/>
<feature type="compositionally biased region" description="Polar residues" evidence="6">
    <location>
        <begin position="401"/>
        <end position="414"/>
    </location>
</feature>
<dbReference type="PROSITE" id="PS50811">
    <property type="entry name" value="WRKY"/>
    <property type="match status" value="1"/>
</dbReference>
<dbReference type="GO" id="GO:0003700">
    <property type="term" value="F:DNA-binding transcription factor activity"/>
    <property type="evidence" value="ECO:0007669"/>
    <property type="project" value="InterPro"/>
</dbReference>
<dbReference type="SMART" id="SM00774">
    <property type="entry name" value="WRKY"/>
    <property type="match status" value="1"/>
</dbReference>
<feature type="compositionally biased region" description="Low complexity" evidence="6">
    <location>
        <begin position="415"/>
        <end position="425"/>
    </location>
</feature>
<keyword evidence="3" id="KW-0238">DNA-binding</keyword>
<dbReference type="Proteomes" id="UP000233837">
    <property type="component" value="Unassembled WGS sequence"/>
</dbReference>
<evidence type="ECO:0000256" key="5">
    <source>
        <dbReference type="ARBA" id="ARBA00023242"/>
    </source>
</evidence>
<keyword evidence="9" id="KW-1185">Reference proteome</keyword>